<evidence type="ECO:0000313" key="2">
    <source>
        <dbReference type="EMBL" id="MFC5810028.1"/>
    </source>
</evidence>
<name>A0ABW1BA43_9ACTN</name>
<feature type="region of interest" description="Disordered" evidence="1">
    <location>
        <begin position="95"/>
        <end position="120"/>
    </location>
</feature>
<evidence type="ECO:0000256" key="1">
    <source>
        <dbReference type="SAM" id="MobiDB-lite"/>
    </source>
</evidence>
<feature type="compositionally biased region" description="Basic and acidic residues" evidence="1">
    <location>
        <begin position="96"/>
        <end position="106"/>
    </location>
</feature>
<gene>
    <name evidence="2" type="ORF">ACFQGO_21400</name>
</gene>
<dbReference type="Proteomes" id="UP001596112">
    <property type="component" value="Unassembled WGS sequence"/>
</dbReference>
<protein>
    <submittedName>
        <fullName evidence="2">Uncharacterized protein</fullName>
    </submittedName>
</protein>
<sequence>MRTRTDRVGEVDSTPEVRWAPHAGAGLAEVRVVAADPATAQRVARVLRQAFPCDEPRSYPTGADGRGTLLHLTVDTRFPAGSPHGAAPWLYSSRTQGERTHTDEPCCTHATRPDTQAPDG</sequence>
<accession>A0ABW1BA43</accession>
<reference evidence="3" key="1">
    <citation type="journal article" date="2019" name="Int. J. Syst. Evol. Microbiol.">
        <title>The Global Catalogue of Microorganisms (GCM) 10K type strain sequencing project: providing services to taxonomists for standard genome sequencing and annotation.</title>
        <authorList>
            <consortium name="The Broad Institute Genomics Platform"/>
            <consortium name="The Broad Institute Genome Sequencing Center for Infectious Disease"/>
            <person name="Wu L."/>
            <person name="Ma J."/>
        </authorList>
    </citation>
    <scope>NUCLEOTIDE SEQUENCE [LARGE SCALE GENOMIC DNA]</scope>
    <source>
        <strain evidence="3">JCM 9918</strain>
    </source>
</reference>
<dbReference type="EMBL" id="JBHSNZ010000014">
    <property type="protein sequence ID" value="MFC5810028.1"/>
    <property type="molecule type" value="Genomic_DNA"/>
</dbReference>
<keyword evidence="3" id="KW-1185">Reference proteome</keyword>
<evidence type="ECO:0000313" key="3">
    <source>
        <dbReference type="Proteomes" id="UP001596112"/>
    </source>
</evidence>
<organism evidence="2 3">
    <name type="scientific">Streptomyces heilongjiangensis</name>
    <dbReference type="NCBI Taxonomy" id="945052"/>
    <lineage>
        <taxon>Bacteria</taxon>
        <taxon>Bacillati</taxon>
        <taxon>Actinomycetota</taxon>
        <taxon>Actinomycetes</taxon>
        <taxon>Kitasatosporales</taxon>
        <taxon>Streptomycetaceae</taxon>
        <taxon>Streptomyces</taxon>
    </lineage>
</organism>
<dbReference type="RefSeq" id="WP_334314064.1">
    <property type="nucleotide sequence ID" value="NZ_JAQOSL010000003.1"/>
</dbReference>
<proteinExistence type="predicted"/>
<comment type="caution">
    <text evidence="2">The sequence shown here is derived from an EMBL/GenBank/DDBJ whole genome shotgun (WGS) entry which is preliminary data.</text>
</comment>